<keyword evidence="3" id="KW-1003">Cell membrane</keyword>
<feature type="transmembrane region" description="Helical" evidence="7">
    <location>
        <begin position="75"/>
        <end position="96"/>
    </location>
</feature>
<comment type="subcellular location">
    <subcellularLocation>
        <location evidence="1">Cell membrane</location>
        <topology evidence="1">Multi-pass membrane protein</topology>
    </subcellularLocation>
</comment>
<dbReference type="PANTHER" id="PTHR37937">
    <property type="entry name" value="CONJUGATIVE TRANSFER: DNA TRANSPORT"/>
    <property type="match status" value="1"/>
</dbReference>
<dbReference type="AlphaFoldDB" id="A0A2G4YWL2"/>
<sequence length="678" mass="76042">MTPTKFLIGQIVLVFAVVLLTTWSATGWAAHMLGYQTMLGPAWFIVDDLPVYFPHRLYQWWYAYDAYAPEVFNKAGMLAAGGGLFGIIIAVLGSLWRARQDKHVTTYGSARWARPEEIREARLFKSEGVFLGRHGKNYLRHDGPEHVMAFAPTRSGKGVGLVIPTLLSWTDSAVIHDIKGENWQLTAGWRSKFSHCLYFNPTDPQSAKFNPLLEVRKGTHEVRDVQNIADILVDPEGSLEKRNHWEKTSHALLVGVILHVLYAEQEKTLARVASFLSDPDKPFERTLKDMMATNHLGGGPKYHGHKVHPVIASAARELLNKSENERSGVLSTAMSFLGLYRDPTVATVTSACDWRIADLMEGENPVSLYLVVPPSDISRTKPLVRLILNQIGRSLTEKLAVNLDGDAGRKHKLLMMLDEFPALGRLDFFESALAFMAGYGIRAFLIAQSLNQIDKAYSEHNSILDNCHVRVVFATNDERTAKRVSDGLGNATELRAQKNYAGHRLAPWLSHVMVSRQETMRQLLTPGEVMQLPSTQEVIMLSGHPPIKANKIKYYEDVNFTDRVLSPPELRADGRYADCPARRGDDWSGRICPSDVRPSNIEDHKTIDQMEEGGLNRHPNLDETVVSLGQDLEEDVFSLLDDDMDNQLIVKDADPLKQLTPVQRAHEVTRDADREIGM</sequence>
<accession>A0A2G4YWL2</accession>
<reference evidence="8 9" key="1">
    <citation type="submission" date="2017-10" db="EMBL/GenBank/DDBJ databases">
        <title>Frigbacter circumglobatus gen. nov. sp. nov., isolated from sediment cultured in situ.</title>
        <authorList>
            <person name="Zhao Z."/>
        </authorList>
    </citation>
    <scope>NUCLEOTIDE SEQUENCE [LARGE SCALE GENOMIC DNA]</scope>
    <source>
        <strain evidence="8 9">ZYL</strain>
    </source>
</reference>
<evidence type="ECO:0000256" key="3">
    <source>
        <dbReference type="ARBA" id="ARBA00022475"/>
    </source>
</evidence>
<dbReference type="OrthoDB" id="9759295at2"/>
<dbReference type="InterPro" id="IPR051539">
    <property type="entry name" value="T4SS-coupling_protein"/>
</dbReference>
<evidence type="ECO:0000256" key="5">
    <source>
        <dbReference type="ARBA" id="ARBA00022989"/>
    </source>
</evidence>
<protein>
    <submittedName>
        <fullName evidence="8">Conjugal transfer protein TraG</fullName>
    </submittedName>
</protein>
<evidence type="ECO:0000256" key="6">
    <source>
        <dbReference type="ARBA" id="ARBA00023136"/>
    </source>
</evidence>
<evidence type="ECO:0000256" key="7">
    <source>
        <dbReference type="SAM" id="Phobius"/>
    </source>
</evidence>
<dbReference type="SUPFAM" id="SSF52540">
    <property type="entry name" value="P-loop containing nucleoside triphosphate hydrolases"/>
    <property type="match status" value="1"/>
</dbReference>
<name>A0A2G4YWL2_9PROT</name>
<keyword evidence="9" id="KW-1185">Reference proteome</keyword>
<dbReference type="InterPro" id="IPR027417">
    <property type="entry name" value="P-loop_NTPase"/>
</dbReference>
<evidence type="ECO:0000313" key="9">
    <source>
        <dbReference type="Proteomes" id="UP000229730"/>
    </source>
</evidence>
<dbReference type="Pfam" id="PF02534">
    <property type="entry name" value="T4SS-DNA_transf"/>
    <property type="match status" value="1"/>
</dbReference>
<dbReference type="InterPro" id="IPR003688">
    <property type="entry name" value="TraG/VirD4"/>
</dbReference>
<dbReference type="Gene3D" id="3.40.50.300">
    <property type="entry name" value="P-loop containing nucleotide triphosphate hydrolases"/>
    <property type="match status" value="1"/>
</dbReference>
<dbReference type="CDD" id="cd01127">
    <property type="entry name" value="TrwB_TraG_TraD_VirD4"/>
    <property type="match status" value="1"/>
</dbReference>
<dbReference type="InParanoid" id="A0A2G4YWL2"/>
<keyword evidence="5 7" id="KW-1133">Transmembrane helix</keyword>
<dbReference type="EMBL" id="PDEM01000005">
    <property type="protein sequence ID" value="PHZ86721.1"/>
    <property type="molecule type" value="Genomic_DNA"/>
</dbReference>
<organism evidence="8 9">
    <name type="scientific">Paremcibacter congregatus</name>
    <dbReference type="NCBI Taxonomy" id="2043170"/>
    <lineage>
        <taxon>Bacteria</taxon>
        <taxon>Pseudomonadati</taxon>
        <taxon>Pseudomonadota</taxon>
        <taxon>Alphaproteobacteria</taxon>
        <taxon>Emcibacterales</taxon>
        <taxon>Emcibacteraceae</taxon>
        <taxon>Paremcibacter</taxon>
    </lineage>
</organism>
<evidence type="ECO:0000256" key="1">
    <source>
        <dbReference type="ARBA" id="ARBA00004651"/>
    </source>
</evidence>
<dbReference type="PANTHER" id="PTHR37937:SF1">
    <property type="entry name" value="CONJUGATIVE TRANSFER: DNA TRANSPORT"/>
    <property type="match status" value="1"/>
</dbReference>
<dbReference type="GO" id="GO:0005886">
    <property type="term" value="C:plasma membrane"/>
    <property type="evidence" value="ECO:0007669"/>
    <property type="project" value="UniProtKB-SubCell"/>
</dbReference>
<dbReference type="RefSeq" id="WP_099470735.1">
    <property type="nucleotide sequence ID" value="NZ_CP041025.1"/>
</dbReference>
<evidence type="ECO:0000256" key="4">
    <source>
        <dbReference type="ARBA" id="ARBA00022692"/>
    </source>
</evidence>
<dbReference type="NCBIfam" id="NF010450">
    <property type="entry name" value="PRK13876.1"/>
    <property type="match status" value="1"/>
</dbReference>
<dbReference type="Proteomes" id="UP000229730">
    <property type="component" value="Unassembled WGS sequence"/>
</dbReference>
<evidence type="ECO:0000313" key="8">
    <source>
        <dbReference type="EMBL" id="PHZ86721.1"/>
    </source>
</evidence>
<proteinExistence type="inferred from homology"/>
<gene>
    <name evidence="8" type="ORF">CRD36_00260</name>
</gene>
<keyword evidence="4 7" id="KW-0812">Transmembrane</keyword>
<evidence type="ECO:0000256" key="2">
    <source>
        <dbReference type="ARBA" id="ARBA00008806"/>
    </source>
</evidence>
<comment type="similarity">
    <text evidence="2">Belongs to the VirD4/TraG family.</text>
</comment>
<keyword evidence="6 7" id="KW-0472">Membrane</keyword>
<comment type="caution">
    <text evidence="8">The sequence shown here is derived from an EMBL/GenBank/DDBJ whole genome shotgun (WGS) entry which is preliminary data.</text>
</comment>